<accession>A0ABZ3FLH2</accession>
<dbReference type="Proteomes" id="UP001442841">
    <property type="component" value="Chromosome"/>
</dbReference>
<proteinExistence type="predicted"/>
<name>A0ABZ3FLH2_9ACTN</name>
<reference evidence="1 2" key="1">
    <citation type="submission" date="2024-04" db="EMBL/GenBank/DDBJ databases">
        <title>Isolation of an actinomycete strain from pig manure.</title>
        <authorList>
            <person name="Gong T."/>
            <person name="Yu Z."/>
            <person name="An M."/>
            <person name="Wei C."/>
            <person name="Yang W."/>
            <person name="Liu L."/>
        </authorList>
    </citation>
    <scope>NUCLEOTIDE SEQUENCE [LARGE SCALE GENOMIC DNA]</scope>
    <source>
        <strain evidence="1 2">ZF39</strain>
    </source>
</reference>
<evidence type="ECO:0000313" key="2">
    <source>
        <dbReference type="Proteomes" id="UP001442841"/>
    </source>
</evidence>
<dbReference type="RefSeq" id="WP_425307410.1">
    <property type="nucleotide sequence ID" value="NZ_CP154795.1"/>
</dbReference>
<keyword evidence="2" id="KW-1185">Reference proteome</keyword>
<evidence type="ECO:0000313" key="1">
    <source>
        <dbReference type="EMBL" id="XAN05975.1"/>
    </source>
</evidence>
<organism evidence="1 2">
    <name type="scientific">Ammonicoccus fulvus</name>
    <dbReference type="NCBI Taxonomy" id="3138240"/>
    <lineage>
        <taxon>Bacteria</taxon>
        <taxon>Bacillati</taxon>
        <taxon>Actinomycetota</taxon>
        <taxon>Actinomycetes</taxon>
        <taxon>Propionibacteriales</taxon>
        <taxon>Propionibacteriaceae</taxon>
        <taxon>Ammonicoccus</taxon>
    </lineage>
</organism>
<dbReference type="EMBL" id="CP154795">
    <property type="protein sequence ID" value="XAN05975.1"/>
    <property type="molecule type" value="Genomic_DNA"/>
</dbReference>
<protein>
    <submittedName>
        <fullName evidence="1">Uncharacterized protein</fullName>
    </submittedName>
</protein>
<gene>
    <name evidence="1" type="ORF">AADG42_01160</name>
</gene>
<sequence length="40" mass="4440">MELVAVLMVLALVVAFLVTATVRIVPQARRWNVERSVAMS</sequence>